<comment type="caution">
    <text evidence="3">The sequence shown here is derived from an EMBL/GenBank/DDBJ whole genome shotgun (WGS) entry which is preliminary data.</text>
</comment>
<dbReference type="Pfam" id="PF00076">
    <property type="entry name" value="RRM_1"/>
    <property type="match status" value="1"/>
</dbReference>
<keyword evidence="4" id="KW-1185">Reference proteome</keyword>
<accession>A0ABQ0A7E1</accession>
<reference evidence="3 4" key="1">
    <citation type="submission" date="2024-04" db="EMBL/GenBank/DDBJ databases">
        <title>Draft genome sequence of Sessilibacter corallicola NBRC 116591.</title>
        <authorList>
            <person name="Miyakawa T."/>
            <person name="Kusuya Y."/>
            <person name="Miura T."/>
        </authorList>
    </citation>
    <scope>NUCLEOTIDE SEQUENCE [LARGE SCALE GENOMIC DNA]</scope>
    <source>
        <strain evidence="3 4">KU-00831-HH</strain>
    </source>
</reference>
<dbReference type="RefSeq" id="WP_233088812.1">
    <property type="nucleotide sequence ID" value="NZ_BAABWN010000004.1"/>
</dbReference>
<evidence type="ECO:0000259" key="2">
    <source>
        <dbReference type="PROSITE" id="PS50102"/>
    </source>
</evidence>
<sequence>MQKDLIAPFKLFVFTVLLSFVNVSYSQASERVVVGNLSNLATKEELRSLFTTYGEVLSVSIAKDRETGKHRGFGVVEMSSKESAEKAISTLNKTNFFDKRILVYQSRTQY</sequence>
<organism evidence="3 4">
    <name type="scientific">Sessilibacter corallicola</name>
    <dbReference type="NCBI Taxonomy" id="2904075"/>
    <lineage>
        <taxon>Bacteria</taxon>
        <taxon>Pseudomonadati</taxon>
        <taxon>Pseudomonadota</taxon>
        <taxon>Gammaproteobacteria</taxon>
        <taxon>Cellvibrionales</taxon>
        <taxon>Cellvibrionaceae</taxon>
        <taxon>Sessilibacter</taxon>
    </lineage>
</organism>
<dbReference type="InterPro" id="IPR050502">
    <property type="entry name" value="Euk_RNA-bind_prot"/>
</dbReference>
<dbReference type="SUPFAM" id="SSF54928">
    <property type="entry name" value="RNA-binding domain, RBD"/>
    <property type="match status" value="1"/>
</dbReference>
<dbReference type="PANTHER" id="PTHR48025">
    <property type="entry name" value="OS02G0815200 PROTEIN"/>
    <property type="match status" value="1"/>
</dbReference>
<evidence type="ECO:0000313" key="3">
    <source>
        <dbReference type="EMBL" id="GAA6167574.1"/>
    </source>
</evidence>
<dbReference type="Proteomes" id="UP001465153">
    <property type="component" value="Unassembled WGS sequence"/>
</dbReference>
<dbReference type="InterPro" id="IPR000504">
    <property type="entry name" value="RRM_dom"/>
</dbReference>
<dbReference type="SMART" id="SM00360">
    <property type="entry name" value="RRM"/>
    <property type="match status" value="1"/>
</dbReference>
<proteinExistence type="predicted"/>
<gene>
    <name evidence="3" type="ORF">NBRC116591_13840</name>
</gene>
<name>A0ABQ0A7E1_9GAMM</name>
<evidence type="ECO:0000256" key="1">
    <source>
        <dbReference type="ARBA" id="ARBA00022884"/>
    </source>
</evidence>
<feature type="domain" description="RRM" evidence="2">
    <location>
        <begin position="30"/>
        <end position="108"/>
    </location>
</feature>
<dbReference type="PROSITE" id="PS50102">
    <property type="entry name" value="RRM"/>
    <property type="match status" value="1"/>
</dbReference>
<protein>
    <recommendedName>
        <fullName evidence="2">RRM domain-containing protein</fullName>
    </recommendedName>
</protein>
<dbReference type="Gene3D" id="3.30.70.330">
    <property type="match status" value="1"/>
</dbReference>
<dbReference type="InterPro" id="IPR035979">
    <property type="entry name" value="RBD_domain_sf"/>
</dbReference>
<dbReference type="InterPro" id="IPR012677">
    <property type="entry name" value="Nucleotide-bd_a/b_plait_sf"/>
</dbReference>
<keyword evidence="1" id="KW-0694">RNA-binding</keyword>
<dbReference type="EMBL" id="BAABWN010000004">
    <property type="protein sequence ID" value="GAA6167574.1"/>
    <property type="molecule type" value="Genomic_DNA"/>
</dbReference>
<dbReference type="PANTHER" id="PTHR48025:SF1">
    <property type="entry name" value="RRM DOMAIN-CONTAINING PROTEIN"/>
    <property type="match status" value="1"/>
</dbReference>
<evidence type="ECO:0000313" key="4">
    <source>
        <dbReference type="Proteomes" id="UP001465153"/>
    </source>
</evidence>